<name>N1QWN5_AEGTA</name>
<proteinExistence type="predicted"/>
<dbReference type="EnsemblPlants" id="EMT14135">
    <property type="protein sequence ID" value="EMT14135"/>
    <property type="gene ID" value="F775_43515"/>
</dbReference>
<protein>
    <submittedName>
        <fullName evidence="1">Uncharacterized protein</fullName>
    </submittedName>
</protein>
<reference evidence="1" key="1">
    <citation type="submission" date="2015-06" db="UniProtKB">
        <authorList>
            <consortium name="EnsemblPlants"/>
        </authorList>
    </citation>
    <scope>IDENTIFICATION</scope>
</reference>
<accession>N1QWN5</accession>
<organism evidence="1">
    <name type="scientific">Aegilops tauschii</name>
    <name type="common">Tausch's goatgrass</name>
    <name type="synonym">Aegilops squarrosa</name>
    <dbReference type="NCBI Taxonomy" id="37682"/>
    <lineage>
        <taxon>Eukaryota</taxon>
        <taxon>Viridiplantae</taxon>
        <taxon>Streptophyta</taxon>
        <taxon>Embryophyta</taxon>
        <taxon>Tracheophyta</taxon>
        <taxon>Spermatophyta</taxon>
        <taxon>Magnoliopsida</taxon>
        <taxon>Liliopsida</taxon>
        <taxon>Poales</taxon>
        <taxon>Poaceae</taxon>
        <taxon>BOP clade</taxon>
        <taxon>Pooideae</taxon>
        <taxon>Triticodae</taxon>
        <taxon>Triticeae</taxon>
        <taxon>Triticinae</taxon>
        <taxon>Aegilops</taxon>
    </lineage>
</organism>
<dbReference type="AlphaFoldDB" id="N1QWN5"/>
<sequence length="60" mass="6890">MAKRRREGSSEKRCDCGKRWRKHLYLVLDDWDKGFSLHKLDALSFLDDSEDSDDDGGGTA</sequence>
<evidence type="ECO:0000313" key="1">
    <source>
        <dbReference type="EnsemblPlants" id="EMT14135"/>
    </source>
</evidence>